<dbReference type="Gene3D" id="3.90.780.10">
    <property type="entry name" value="5'-Nucleotidase, C-terminal domain"/>
    <property type="match status" value="1"/>
</dbReference>
<keyword evidence="3" id="KW-1185">Reference proteome</keyword>
<reference evidence="2 3" key="1">
    <citation type="submission" date="2017-06" db="EMBL/GenBank/DDBJ databases">
        <authorList>
            <person name="Kim H.J."/>
            <person name="Triplett B.A."/>
        </authorList>
    </citation>
    <scope>NUCLEOTIDE SEQUENCE [LARGE SCALE GENOMIC DNA]</scope>
    <source>
        <strain evidence="2 3">DSM 8800</strain>
    </source>
</reference>
<evidence type="ECO:0000313" key="3">
    <source>
        <dbReference type="Proteomes" id="UP000198397"/>
    </source>
</evidence>
<dbReference type="Pfam" id="PF02872">
    <property type="entry name" value="5_nucleotid_C"/>
    <property type="match status" value="1"/>
</dbReference>
<dbReference type="InterPro" id="IPR006179">
    <property type="entry name" value="5_nucleotidase/apyrase"/>
</dbReference>
<dbReference type="GO" id="GO:0016787">
    <property type="term" value="F:hydrolase activity"/>
    <property type="evidence" value="ECO:0007669"/>
    <property type="project" value="InterPro"/>
</dbReference>
<dbReference type="PANTHER" id="PTHR11575:SF24">
    <property type="entry name" value="5'-NUCLEOTIDASE"/>
    <property type="match status" value="1"/>
</dbReference>
<evidence type="ECO:0000313" key="2">
    <source>
        <dbReference type="EMBL" id="SNR60840.1"/>
    </source>
</evidence>
<feature type="domain" description="5'-Nucleotidase C-terminal" evidence="1">
    <location>
        <begin position="280"/>
        <end position="395"/>
    </location>
</feature>
<name>A0A238XQ53_HALVU</name>
<dbReference type="SUPFAM" id="SSF55816">
    <property type="entry name" value="5'-nucleotidase (syn. UDP-sugar hydrolase), C-terminal domain"/>
    <property type="match status" value="1"/>
</dbReference>
<dbReference type="SUPFAM" id="SSF56300">
    <property type="entry name" value="Metallo-dependent phosphatases"/>
    <property type="match status" value="1"/>
</dbReference>
<proteinExistence type="predicted"/>
<sequence length="425" mass="45841">MVSLLFYSDIEDGYDDPDRIGRFCGLAQVLSDEETLVIGGGDSIGPSLLSTQTAGRHAVDFYERVGTDIEVFGNHEFDFGLEPLKEVIRASPQTWVTANLHEAGTEHRFAADIGVESSVTYHVGDTKIGIFGVTHGSIGDIAPNADGLTTSGPVATACRISKQLRNDGVDVVVGVAHTDRTDEIVSEADIDVLLAGHVNERLERRVDGTLIVRTIGSAKEIVEISIDGSRFSVTHHPVQAAPVDEQAVASLRSYEDERKMDASIDCTDAPIDIENRMFDSVVAEALRHESGADIGLINRDAVRDEPQLHSRMTSGEILRAIPFPQPAVVVEVSGRELLEVVDNSMSSGDESENIAYSGLTIDETSEGSTVHIDDDPVEEDGTYTIATLAFVIESNRTFGPVDENHLVETIGPQHECIVNYLTGGS</sequence>
<dbReference type="InterPro" id="IPR029052">
    <property type="entry name" value="Metallo-depent_PP-like"/>
</dbReference>
<dbReference type="PRINTS" id="PR01607">
    <property type="entry name" value="APYRASEFAMLY"/>
</dbReference>
<dbReference type="GO" id="GO:0009166">
    <property type="term" value="P:nucleotide catabolic process"/>
    <property type="evidence" value="ECO:0007669"/>
    <property type="project" value="InterPro"/>
</dbReference>
<evidence type="ECO:0000259" key="1">
    <source>
        <dbReference type="Pfam" id="PF02872"/>
    </source>
</evidence>
<dbReference type="InterPro" id="IPR036907">
    <property type="entry name" value="5'-Nucleotdase_C_sf"/>
</dbReference>
<gene>
    <name evidence="2" type="ORF">SAMN06264855_12112</name>
</gene>
<dbReference type="PANTHER" id="PTHR11575">
    <property type="entry name" value="5'-NUCLEOTIDASE-RELATED"/>
    <property type="match status" value="1"/>
</dbReference>
<dbReference type="AlphaFoldDB" id="A0A238XQ53"/>
<accession>A0A238XQ53</accession>
<dbReference type="InterPro" id="IPR008334">
    <property type="entry name" value="5'-Nucleotdase_C"/>
</dbReference>
<dbReference type="EMBL" id="FZNQ01000021">
    <property type="protein sequence ID" value="SNR60840.1"/>
    <property type="molecule type" value="Genomic_DNA"/>
</dbReference>
<organism evidence="2 3">
    <name type="scientific">Halorubrum vacuolatum</name>
    <name type="common">Natronobacterium vacuolatum</name>
    <dbReference type="NCBI Taxonomy" id="63740"/>
    <lineage>
        <taxon>Archaea</taxon>
        <taxon>Methanobacteriati</taxon>
        <taxon>Methanobacteriota</taxon>
        <taxon>Stenosarchaea group</taxon>
        <taxon>Halobacteria</taxon>
        <taxon>Halobacteriales</taxon>
        <taxon>Haloferacaceae</taxon>
        <taxon>Halorubrum</taxon>
    </lineage>
</organism>
<dbReference type="Proteomes" id="UP000198397">
    <property type="component" value="Unassembled WGS sequence"/>
</dbReference>
<protein>
    <submittedName>
        <fullName evidence="2">UDP-sugar diphosphatase</fullName>
    </submittedName>
</protein>
<dbReference type="Gene3D" id="3.60.21.10">
    <property type="match status" value="1"/>
</dbReference>